<keyword evidence="8" id="KW-0175">Coiled coil</keyword>
<dbReference type="OrthoDB" id="187483at2"/>
<evidence type="ECO:0000313" key="10">
    <source>
        <dbReference type="EMBL" id="RDI29458.1"/>
    </source>
</evidence>
<dbReference type="Proteomes" id="UP000255265">
    <property type="component" value="Unassembled WGS sequence"/>
</dbReference>
<accession>A0A370FUM0</accession>
<dbReference type="PANTHER" id="PTHR30026">
    <property type="entry name" value="OUTER MEMBRANE PROTEIN TOLC"/>
    <property type="match status" value="1"/>
</dbReference>
<feature type="coiled-coil region" evidence="8">
    <location>
        <begin position="436"/>
        <end position="463"/>
    </location>
</feature>
<evidence type="ECO:0000256" key="3">
    <source>
        <dbReference type="ARBA" id="ARBA00022448"/>
    </source>
</evidence>
<feature type="chain" id="PRO_5016761408" evidence="9">
    <location>
        <begin position="39"/>
        <end position="486"/>
    </location>
</feature>
<evidence type="ECO:0000256" key="9">
    <source>
        <dbReference type="SAM" id="SignalP"/>
    </source>
</evidence>
<dbReference type="Gene3D" id="1.20.1600.10">
    <property type="entry name" value="Outer membrane efflux proteins (OEP)"/>
    <property type="match status" value="1"/>
</dbReference>
<evidence type="ECO:0000256" key="4">
    <source>
        <dbReference type="ARBA" id="ARBA00022452"/>
    </source>
</evidence>
<keyword evidence="4" id="KW-1134">Transmembrane beta strand</keyword>
<evidence type="ECO:0000256" key="2">
    <source>
        <dbReference type="ARBA" id="ARBA00007613"/>
    </source>
</evidence>
<sequence length="486" mass="52472">MLSSPARNDPHAMTHLRRPFPLAAFALAAGLAASAAHAQTAPDGLALSFEAARQRMLERSDKLAAARAGVESKSLRADALRNLGGPVVSVTGVGYAYDARLNVDLSSFDSGLTQIGQLLPASLQSSLARLPVRLPDSYTLQRDGHGFTSSVSAIWPLYTGGATDAVRGFAGAQTREARADADQTGGEVDQTLVERYFGAQLAQRAADLRAQAERSIAGHDEAAQKMLAAGVISRVERLQARSAYEEARRNAAKARDDAELAAVALARTVRADQPVLPRTPLFVLSQPVEPLGYFLDAAQLHHPGLAKVAAKKLQAEELHAGEEALRRPQVLAFGTHDLKRREEAGWVAGVGVYWTLYDSIDRDQLAAASLKQVEQAERTDAQARSDISLLVERNWRALENARRQFASMQAGVDLAQEVVRLRSAGLREGTSTTQDLIDAETNLAKVQTERAQAANEYVQALARLLQSAGISERFTDYIARADIKIE</sequence>
<evidence type="ECO:0000256" key="5">
    <source>
        <dbReference type="ARBA" id="ARBA00022692"/>
    </source>
</evidence>
<evidence type="ECO:0000256" key="1">
    <source>
        <dbReference type="ARBA" id="ARBA00004442"/>
    </source>
</evidence>
<keyword evidence="3" id="KW-0813">Transport</keyword>
<comment type="similarity">
    <text evidence="2">Belongs to the outer membrane factor (OMF) (TC 1.B.17) family.</text>
</comment>
<dbReference type="AlphaFoldDB" id="A0A370FUM0"/>
<dbReference type="PANTHER" id="PTHR30026:SF5">
    <property type="entry name" value="ABC-TYPE EFFLUX SYSTEM SECRETIN COMPONENT"/>
    <property type="match status" value="1"/>
</dbReference>
<dbReference type="InterPro" id="IPR003423">
    <property type="entry name" value="OMP_efflux"/>
</dbReference>
<keyword evidence="11" id="KW-1185">Reference proteome</keyword>
<dbReference type="Pfam" id="PF02321">
    <property type="entry name" value="OEP"/>
    <property type="match status" value="2"/>
</dbReference>
<dbReference type="STRING" id="433924.NS331_21635"/>
<reference evidence="10 11" key="1">
    <citation type="submission" date="2018-07" db="EMBL/GenBank/DDBJ databases">
        <title>Genomic Encyclopedia of Type Strains, Phase IV (KMG-IV): sequencing the most valuable type-strain genomes for metagenomic binning, comparative biology and taxonomic classification.</title>
        <authorList>
            <person name="Goeker M."/>
        </authorList>
    </citation>
    <scope>NUCLEOTIDE SEQUENCE [LARGE SCALE GENOMIC DNA]</scope>
    <source>
        <strain evidence="10 11">DSM 21352</strain>
    </source>
</reference>
<gene>
    <name evidence="10" type="ORF">DFR41_1011214</name>
</gene>
<evidence type="ECO:0000256" key="7">
    <source>
        <dbReference type="ARBA" id="ARBA00023237"/>
    </source>
</evidence>
<feature type="coiled-coil region" evidence="8">
    <location>
        <begin position="237"/>
        <end position="264"/>
    </location>
</feature>
<evidence type="ECO:0000256" key="6">
    <source>
        <dbReference type="ARBA" id="ARBA00023136"/>
    </source>
</evidence>
<protein>
    <submittedName>
        <fullName evidence="10">Outer membrane protein TolC</fullName>
    </submittedName>
</protein>
<dbReference type="EMBL" id="QQAV01000001">
    <property type="protein sequence ID" value="RDI29458.1"/>
    <property type="molecule type" value="Genomic_DNA"/>
</dbReference>
<dbReference type="GO" id="GO:0015562">
    <property type="term" value="F:efflux transmembrane transporter activity"/>
    <property type="evidence" value="ECO:0007669"/>
    <property type="project" value="InterPro"/>
</dbReference>
<keyword evidence="6" id="KW-0472">Membrane</keyword>
<dbReference type="GO" id="GO:1990281">
    <property type="term" value="C:efflux pump complex"/>
    <property type="evidence" value="ECO:0007669"/>
    <property type="project" value="TreeGrafter"/>
</dbReference>
<dbReference type="GO" id="GO:0015288">
    <property type="term" value="F:porin activity"/>
    <property type="evidence" value="ECO:0007669"/>
    <property type="project" value="TreeGrafter"/>
</dbReference>
<evidence type="ECO:0000256" key="8">
    <source>
        <dbReference type="SAM" id="Coils"/>
    </source>
</evidence>
<keyword evidence="7" id="KW-0998">Cell outer membrane</keyword>
<feature type="signal peptide" evidence="9">
    <location>
        <begin position="1"/>
        <end position="38"/>
    </location>
</feature>
<evidence type="ECO:0000313" key="11">
    <source>
        <dbReference type="Proteomes" id="UP000255265"/>
    </source>
</evidence>
<keyword evidence="9" id="KW-0732">Signal</keyword>
<dbReference type="InterPro" id="IPR051906">
    <property type="entry name" value="TolC-like"/>
</dbReference>
<dbReference type="SUPFAM" id="SSF56954">
    <property type="entry name" value="Outer membrane efflux proteins (OEP)"/>
    <property type="match status" value="1"/>
</dbReference>
<dbReference type="GO" id="GO:0009279">
    <property type="term" value="C:cell outer membrane"/>
    <property type="evidence" value="ECO:0007669"/>
    <property type="project" value="UniProtKB-SubCell"/>
</dbReference>
<proteinExistence type="inferred from homology"/>
<keyword evidence="5" id="KW-0812">Transmembrane</keyword>
<name>A0A370FUM0_9BURK</name>
<comment type="caution">
    <text evidence="10">The sequence shown here is derived from an EMBL/GenBank/DDBJ whole genome shotgun (WGS) entry which is preliminary data.</text>
</comment>
<comment type="subcellular location">
    <subcellularLocation>
        <location evidence="1">Cell outer membrane</location>
    </subcellularLocation>
</comment>
<organism evidence="10 11">
    <name type="scientific">Pseudacidovorax intermedius</name>
    <dbReference type="NCBI Taxonomy" id="433924"/>
    <lineage>
        <taxon>Bacteria</taxon>
        <taxon>Pseudomonadati</taxon>
        <taxon>Pseudomonadota</taxon>
        <taxon>Betaproteobacteria</taxon>
        <taxon>Burkholderiales</taxon>
        <taxon>Comamonadaceae</taxon>
        <taxon>Pseudacidovorax</taxon>
    </lineage>
</organism>